<organism evidence="2">
    <name type="scientific">marine metagenome</name>
    <dbReference type="NCBI Taxonomy" id="408172"/>
    <lineage>
        <taxon>unclassified sequences</taxon>
        <taxon>metagenomes</taxon>
        <taxon>ecological metagenomes</taxon>
    </lineage>
</organism>
<proteinExistence type="predicted"/>
<evidence type="ECO:0000256" key="1">
    <source>
        <dbReference type="SAM" id="MobiDB-lite"/>
    </source>
</evidence>
<gene>
    <name evidence="2" type="ORF">METZ01_LOCUS191430</name>
</gene>
<dbReference type="AlphaFoldDB" id="A0A382DJD7"/>
<evidence type="ECO:0000313" key="2">
    <source>
        <dbReference type="EMBL" id="SVB38576.1"/>
    </source>
</evidence>
<reference evidence="2" key="1">
    <citation type="submission" date="2018-05" db="EMBL/GenBank/DDBJ databases">
        <authorList>
            <person name="Lanie J.A."/>
            <person name="Ng W.-L."/>
            <person name="Kazmierczak K.M."/>
            <person name="Andrzejewski T.M."/>
            <person name="Davidsen T.M."/>
            <person name="Wayne K.J."/>
            <person name="Tettelin H."/>
            <person name="Glass J.I."/>
            <person name="Rusch D."/>
            <person name="Podicherti R."/>
            <person name="Tsui H.-C.T."/>
            <person name="Winkler M.E."/>
        </authorList>
    </citation>
    <scope>NUCLEOTIDE SEQUENCE</scope>
</reference>
<accession>A0A382DJD7</accession>
<dbReference type="EMBL" id="UINC01039705">
    <property type="protein sequence ID" value="SVB38576.1"/>
    <property type="molecule type" value="Genomic_DNA"/>
</dbReference>
<feature type="region of interest" description="Disordered" evidence="1">
    <location>
        <begin position="1"/>
        <end position="24"/>
    </location>
</feature>
<name>A0A382DJD7_9ZZZZ</name>
<protein>
    <recommendedName>
        <fullName evidence="3">Aminotransferase</fullName>
    </recommendedName>
</protein>
<sequence>GEEAAPSSIQFSVTGSDGGPPDQAWMGAWLDVAEAHGVHVKWFGRDEPVGFTSRYDHWRYADEQVLHATSAVLAGLCDLRIPLSMTDAHCRDVATVIRGAMDATPLGPA</sequence>
<feature type="non-terminal residue" evidence="2">
    <location>
        <position position="1"/>
    </location>
</feature>
<evidence type="ECO:0008006" key="3">
    <source>
        <dbReference type="Google" id="ProtNLM"/>
    </source>
</evidence>